<evidence type="ECO:0000256" key="1">
    <source>
        <dbReference type="SAM" id="MobiDB-lite"/>
    </source>
</evidence>
<feature type="compositionally biased region" description="Low complexity" evidence="1">
    <location>
        <begin position="144"/>
        <end position="159"/>
    </location>
</feature>
<gene>
    <name evidence="3" type="ORF">ACE1CA_05990</name>
</gene>
<feature type="signal peptide" evidence="2">
    <location>
        <begin position="1"/>
        <end position="25"/>
    </location>
</feature>
<evidence type="ECO:0000313" key="4">
    <source>
        <dbReference type="Proteomes" id="UP001576780"/>
    </source>
</evidence>
<dbReference type="EMBL" id="JBHFNT010000050">
    <property type="protein sequence ID" value="MFB2834067.1"/>
    <property type="molecule type" value="Genomic_DNA"/>
</dbReference>
<proteinExistence type="predicted"/>
<keyword evidence="2" id="KW-0732">Signal</keyword>
<protein>
    <recommendedName>
        <fullName evidence="5">P pilus assembly/Cpx signaling pathway, periplasmic inhibitor/zinc-resistance associated protein</fullName>
    </recommendedName>
</protein>
<dbReference type="RefSeq" id="WP_413276513.1">
    <property type="nucleotide sequence ID" value="NZ_JBHFNT010000050.1"/>
</dbReference>
<feature type="compositionally biased region" description="Low complexity" evidence="1">
    <location>
        <begin position="38"/>
        <end position="49"/>
    </location>
</feature>
<dbReference type="Proteomes" id="UP001576780">
    <property type="component" value="Unassembled WGS sequence"/>
</dbReference>
<accession>A0ABV4WG65</accession>
<feature type="chain" id="PRO_5046083401" description="P pilus assembly/Cpx signaling pathway, periplasmic inhibitor/zinc-resistance associated protein" evidence="2">
    <location>
        <begin position="26"/>
        <end position="159"/>
    </location>
</feature>
<keyword evidence="4" id="KW-1185">Reference proteome</keyword>
<evidence type="ECO:0000313" key="3">
    <source>
        <dbReference type="EMBL" id="MFB2834067.1"/>
    </source>
</evidence>
<sequence length="159" mass="17777">MAFSSTKLVSIFASVVALATMSSQAAVAQQAPRQNTTPPANSQQQNSQPQTIKDFLGLSDAQVEKIQSILIDRQQKIEKELTAQQRPAFTEGMRSGQNLLIVLQQLNLSQEQRTRIGPILQASSQQIKDVLTPEQLKKLEAQFQQNQQNQQNPPNQNRR</sequence>
<comment type="caution">
    <text evidence="3">The sequence shown here is derived from an EMBL/GenBank/DDBJ whole genome shotgun (WGS) entry which is preliminary data.</text>
</comment>
<evidence type="ECO:0000256" key="2">
    <source>
        <dbReference type="SAM" id="SignalP"/>
    </source>
</evidence>
<feature type="region of interest" description="Disordered" evidence="1">
    <location>
        <begin position="29"/>
        <end position="49"/>
    </location>
</feature>
<reference evidence="3 4" key="1">
    <citation type="submission" date="2024-09" db="EMBL/GenBank/DDBJ databases">
        <title>Floridaenema gen nov. (Aerosakkonemataceae, Aerosakkonematales ord. nov., Cyanobacteria) from benthic tropical and subtropical fresh waters, with the description of four new species.</title>
        <authorList>
            <person name="Moretto J.A."/>
            <person name="Berthold D.E."/>
            <person name="Lefler F.W."/>
            <person name="Huang I.-S."/>
            <person name="Laughinghouse H. IV."/>
        </authorList>
    </citation>
    <scope>NUCLEOTIDE SEQUENCE [LARGE SCALE GENOMIC DNA]</scope>
    <source>
        <strain evidence="3 4">BLCC-F167</strain>
    </source>
</reference>
<organism evidence="3 4">
    <name type="scientific">Floridaenema evergladense BLCC-F167</name>
    <dbReference type="NCBI Taxonomy" id="3153639"/>
    <lineage>
        <taxon>Bacteria</taxon>
        <taxon>Bacillati</taxon>
        <taxon>Cyanobacteriota</taxon>
        <taxon>Cyanophyceae</taxon>
        <taxon>Oscillatoriophycideae</taxon>
        <taxon>Aerosakkonematales</taxon>
        <taxon>Aerosakkonemataceae</taxon>
        <taxon>Floridanema</taxon>
        <taxon>Floridanema evergladense</taxon>
    </lineage>
</organism>
<evidence type="ECO:0008006" key="5">
    <source>
        <dbReference type="Google" id="ProtNLM"/>
    </source>
</evidence>
<name>A0ABV4WG65_9CYAN</name>
<feature type="region of interest" description="Disordered" evidence="1">
    <location>
        <begin position="140"/>
        <end position="159"/>
    </location>
</feature>